<feature type="transmembrane region" description="Helical" evidence="6">
    <location>
        <begin position="313"/>
        <end position="334"/>
    </location>
</feature>
<feature type="transmembrane region" description="Helical" evidence="6">
    <location>
        <begin position="112"/>
        <end position="129"/>
    </location>
</feature>
<evidence type="ECO:0000256" key="1">
    <source>
        <dbReference type="ARBA" id="ARBA00004651"/>
    </source>
</evidence>
<feature type="transmembrane region" description="Helical" evidence="6">
    <location>
        <begin position="222"/>
        <end position="245"/>
    </location>
</feature>
<dbReference type="GO" id="GO:0005886">
    <property type="term" value="C:plasma membrane"/>
    <property type="evidence" value="ECO:0007669"/>
    <property type="project" value="UniProtKB-SubCell"/>
</dbReference>
<dbReference type="PANTHER" id="PTHR42703:SF1">
    <property type="entry name" value="NA(+)_H(+) ANTIPORTER SUBUNIT D1"/>
    <property type="match status" value="1"/>
</dbReference>
<feature type="transmembrane region" description="Helical" evidence="6">
    <location>
        <begin position="181"/>
        <end position="201"/>
    </location>
</feature>
<keyword evidence="3 6" id="KW-0812">Transmembrane</keyword>
<dbReference type="PRINTS" id="PR01437">
    <property type="entry name" value="NUOXDRDTASE4"/>
</dbReference>
<dbReference type="Pfam" id="PF00361">
    <property type="entry name" value="Proton_antipo_M"/>
    <property type="match status" value="1"/>
</dbReference>
<dbReference type="InterPro" id="IPR003918">
    <property type="entry name" value="NADH_UbQ_OxRdtase"/>
</dbReference>
<name>A0A381UK18_9ZZZZ</name>
<dbReference type="GO" id="GO:0042773">
    <property type="term" value="P:ATP synthesis coupled electron transport"/>
    <property type="evidence" value="ECO:0007669"/>
    <property type="project" value="InterPro"/>
</dbReference>
<organism evidence="8">
    <name type="scientific">marine metagenome</name>
    <dbReference type="NCBI Taxonomy" id="408172"/>
    <lineage>
        <taxon>unclassified sequences</taxon>
        <taxon>metagenomes</taxon>
        <taxon>ecological metagenomes</taxon>
    </lineage>
</organism>
<keyword evidence="4 6" id="KW-1133">Transmembrane helix</keyword>
<gene>
    <name evidence="8" type="ORF">METZ01_LOCUS80852</name>
</gene>
<evidence type="ECO:0000256" key="4">
    <source>
        <dbReference type="ARBA" id="ARBA00022989"/>
    </source>
</evidence>
<evidence type="ECO:0000256" key="3">
    <source>
        <dbReference type="ARBA" id="ARBA00022692"/>
    </source>
</evidence>
<dbReference type="InterPro" id="IPR050586">
    <property type="entry name" value="CPA3_Na-H_Antiporter_D"/>
</dbReference>
<feature type="transmembrane region" description="Helical" evidence="6">
    <location>
        <begin position="87"/>
        <end position="106"/>
    </location>
</feature>
<feature type="transmembrane region" description="Helical" evidence="6">
    <location>
        <begin position="257"/>
        <end position="275"/>
    </location>
</feature>
<dbReference type="GO" id="GO:0008137">
    <property type="term" value="F:NADH dehydrogenase (ubiquinone) activity"/>
    <property type="evidence" value="ECO:0007669"/>
    <property type="project" value="InterPro"/>
</dbReference>
<protein>
    <recommendedName>
        <fullName evidence="7">NADH:quinone oxidoreductase/Mrp antiporter transmembrane domain-containing protein</fullName>
    </recommendedName>
</protein>
<accession>A0A381UK18</accession>
<proteinExistence type="predicted"/>
<evidence type="ECO:0000313" key="8">
    <source>
        <dbReference type="EMBL" id="SVA27998.1"/>
    </source>
</evidence>
<evidence type="ECO:0000256" key="6">
    <source>
        <dbReference type="SAM" id="Phobius"/>
    </source>
</evidence>
<dbReference type="AlphaFoldDB" id="A0A381UK18"/>
<dbReference type="EMBL" id="UINC01006517">
    <property type="protein sequence ID" value="SVA27998.1"/>
    <property type="molecule type" value="Genomic_DNA"/>
</dbReference>
<dbReference type="PANTHER" id="PTHR42703">
    <property type="entry name" value="NADH DEHYDROGENASE"/>
    <property type="match status" value="1"/>
</dbReference>
<feature type="transmembrane region" description="Helical" evidence="6">
    <location>
        <begin position="386"/>
        <end position="406"/>
    </location>
</feature>
<evidence type="ECO:0000256" key="2">
    <source>
        <dbReference type="ARBA" id="ARBA00022475"/>
    </source>
</evidence>
<feature type="transmembrane region" description="Helical" evidence="6">
    <location>
        <begin position="346"/>
        <end position="366"/>
    </location>
</feature>
<feature type="transmembrane region" description="Helical" evidence="6">
    <location>
        <begin position="141"/>
        <end position="161"/>
    </location>
</feature>
<evidence type="ECO:0000259" key="7">
    <source>
        <dbReference type="Pfam" id="PF00361"/>
    </source>
</evidence>
<feature type="transmembrane region" description="Helical" evidence="6">
    <location>
        <begin position="55"/>
        <end position="75"/>
    </location>
</feature>
<keyword evidence="5 6" id="KW-0472">Membrane</keyword>
<evidence type="ECO:0000256" key="5">
    <source>
        <dbReference type="ARBA" id="ARBA00023136"/>
    </source>
</evidence>
<feature type="domain" description="NADH:quinone oxidoreductase/Mrp antiporter transmembrane" evidence="7">
    <location>
        <begin position="108"/>
        <end position="398"/>
    </location>
</feature>
<reference evidence="8" key="1">
    <citation type="submission" date="2018-05" db="EMBL/GenBank/DDBJ databases">
        <authorList>
            <person name="Lanie J.A."/>
            <person name="Ng W.-L."/>
            <person name="Kazmierczak K.M."/>
            <person name="Andrzejewski T.M."/>
            <person name="Davidsen T.M."/>
            <person name="Wayne K.J."/>
            <person name="Tettelin H."/>
            <person name="Glass J.I."/>
            <person name="Rusch D."/>
            <person name="Podicherti R."/>
            <person name="Tsui H.-C.T."/>
            <person name="Winkler M.E."/>
        </authorList>
    </citation>
    <scope>NUCLEOTIDE SEQUENCE</scope>
</reference>
<comment type="subcellular location">
    <subcellularLocation>
        <location evidence="1">Cell membrane</location>
        <topology evidence="1">Multi-pass membrane protein</topology>
    </subcellularLocation>
</comment>
<dbReference type="InterPro" id="IPR001750">
    <property type="entry name" value="ND/Mrp_TM"/>
</dbReference>
<keyword evidence="2" id="KW-1003">Cell membrane</keyword>
<feature type="transmembrane region" description="Helical" evidence="6">
    <location>
        <begin position="282"/>
        <end position="301"/>
    </location>
</feature>
<sequence length="472" mass="50879">MSYPLVVLGLAISFTAALKLVFIVADEGAKIYWLGNWGNQNHEFVVGIQITVDNLNTLLLTTVSGIALLTALYAKRLVETELAGRQRYFYALLSLLVTGLLGISITGDIFNLYVFLEIAALSSYALIAYGKGRAYMASFNYLIMGTMGACLYLLGVGFVFIKHGTLNIDNLSEIIPTLDPSQALFVGFVLILLGVWVKMAFFPFHGWLPNAYTHAPTASAAVLAPLATKVAVYAMLRIMFTVYSLDYINGLTGIQPIVLYLSTAAIVMGSFFSLTQTNLKMIACYFIISEIGYMVGGAWLANRPGLTGAMYHLVADAAMTSALFMAIGCIVYRLGQAQLDDLKGVFFKMPVTMAAFVVTMAALIGVPPTCGFFSKWYLIQGAAEAGVWHFVAALLLSSLVKAIILFRIIEIGYNRVAHPAIEGNPAIPRNEAPLSMLIPTVAMTLGLIALGLATNTLVNTIIVNAVPAALTQ</sequence>